<evidence type="ECO:0000256" key="2">
    <source>
        <dbReference type="ARBA" id="ARBA00007613"/>
    </source>
</evidence>
<protein>
    <submittedName>
        <fullName evidence="9">Outer membrane protein, RND efflux system</fullName>
    </submittedName>
</protein>
<accession>A0A367ZS64</accession>
<dbReference type="PANTHER" id="PTHR30026">
    <property type="entry name" value="OUTER MEMBRANE PROTEIN TOLC"/>
    <property type="match status" value="1"/>
</dbReference>
<evidence type="ECO:0000313" key="10">
    <source>
        <dbReference type="Proteomes" id="UP000252355"/>
    </source>
</evidence>
<keyword evidence="8" id="KW-0732">Signal</keyword>
<keyword evidence="7" id="KW-0998">Cell outer membrane</keyword>
<dbReference type="Proteomes" id="UP000252355">
    <property type="component" value="Unassembled WGS sequence"/>
</dbReference>
<proteinExistence type="inferred from homology"/>
<feature type="chain" id="PRO_5016578846" evidence="8">
    <location>
        <begin position="19"/>
        <end position="471"/>
    </location>
</feature>
<dbReference type="InterPro" id="IPR051906">
    <property type="entry name" value="TolC-like"/>
</dbReference>
<dbReference type="GO" id="GO:0015288">
    <property type="term" value="F:porin activity"/>
    <property type="evidence" value="ECO:0007669"/>
    <property type="project" value="TreeGrafter"/>
</dbReference>
<dbReference type="Gene3D" id="1.20.1600.10">
    <property type="entry name" value="Outer membrane efflux proteins (OEP)"/>
    <property type="match status" value="1"/>
</dbReference>
<dbReference type="InterPro" id="IPR003423">
    <property type="entry name" value="OMP_efflux"/>
</dbReference>
<sequence>MALAMLFLLIACPRPGLAGDPLSIARAVEMAVEYSPLLKAMTAGERAAREQVGAAQAMSRPKISLSATDSRMNSPLRVFGTKLEQQRVTMADFDPNRLNHPDYENNLQVGMQILQPLSLGGIDRHAVAAARQGEQASRLDTELAKQQTIFHTIEAYLQVVLARESVAVAEKAVEASRESVRNASAAFEAMQAVEADLLQAKVHHAQNEETLLRYNNQYRLAREGLATMLGVPSADEFDLTMPFLEQVCETCQQDPQDLLKEALANRPDYLKLERDYQAMLHRERMARGKTRPHLAVGAQFEHNRRDLSQDGHGHTMVFARADWNLVDGGEARHQAGEARSQAERLAKMREATADRIFLEIREAVFTINNALTRIQVSREAIRQSEEALRILRNRYVAGLAIVSDLLGAETALLSHQMNHLQALYDYSISRARLKLALGELTVEKCALLHRAATGEPMPEPAPMPTAAASRP</sequence>
<evidence type="ECO:0000256" key="4">
    <source>
        <dbReference type="ARBA" id="ARBA00022452"/>
    </source>
</evidence>
<dbReference type="GO" id="GO:0015562">
    <property type="term" value="F:efflux transmembrane transporter activity"/>
    <property type="evidence" value="ECO:0007669"/>
    <property type="project" value="InterPro"/>
</dbReference>
<organism evidence="9 10">
    <name type="scientific">Candidatus Ozemobacter sibiricus</name>
    <dbReference type="NCBI Taxonomy" id="2268124"/>
    <lineage>
        <taxon>Bacteria</taxon>
        <taxon>Candidatus Ozemobacteria</taxon>
        <taxon>Candidatus Ozemobacterales</taxon>
        <taxon>Candidatus Ozemobacteraceae</taxon>
        <taxon>Candidatus Ozemobacter</taxon>
    </lineage>
</organism>
<evidence type="ECO:0000256" key="6">
    <source>
        <dbReference type="ARBA" id="ARBA00023136"/>
    </source>
</evidence>
<evidence type="ECO:0000256" key="5">
    <source>
        <dbReference type="ARBA" id="ARBA00022692"/>
    </source>
</evidence>
<feature type="signal peptide" evidence="8">
    <location>
        <begin position="1"/>
        <end position="18"/>
    </location>
</feature>
<evidence type="ECO:0000256" key="1">
    <source>
        <dbReference type="ARBA" id="ARBA00004442"/>
    </source>
</evidence>
<dbReference type="Pfam" id="PF02321">
    <property type="entry name" value="OEP"/>
    <property type="match status" value="2"/>
</dbReference>
<comment type="subcellular location">
    <subcellularLocation>
        <location evidence="1">Cell outer membrane</location>
    </subcellularLocation>
</comment>
<gene>
    <name evidence="9" type="ORF">OZSIB_3685</name>
</gene>
<name>A0A367ZS64_9BACT</name>
<dbReference type="GO" id="GO:0009279">
    <property type="term" value="C:cell outer membrane"/>
    <property type="evidence" value="ECO:0007669"/>
    <property type="project" value="UniProtKB-SubCell"/>
</dbReference>
<evidence type="ECO:0000313" key="9">
    <source>
        <dbReference type="EMBL" id="RCK80181.1"/>
    </source>
</evidence>
<evidence type="ECO:0000256" key="7">
    <source>
        <dbReference type="ARBA" id="ARBA00023237"/>
    </source>
</evidence>
<keyword evidence="6" id="KW-0472">Membrane</keyword>
<keyword evidence="3" id="KW-0813">Transport</keyword>
<dbReference type="GO" id="GO:1990281">
    <property type="term" value="C:efflux pump complex"/>
    <property type="evidence" value="ECO:0007669"/>
    <property type="project" value="TreeGrafter"/>
</dbReference>
<keyword evidence="5" id="KW-0812">Transmembrane</keyword>
<dbReference type="PANTHER" id="PTHR30026:SF21">
    <property type="entry name" value="SLR1270 PROTEIN"/>
    <property type="match status" value="1"/>
</dbReference>
<evidence type="ECO:0000256" key="8">
    <source>
        <dbReference type="SAM" id="SignalP"/>
    </source>
</evidence>
<evidence type="ECO:0000256" key="3">
    <source>
        <dbReference type="ARBA" id="ARBA00022448"/>
    </source>
</evidence>
<comment type="caution">
    <text evidence="9">The sequence shown here is derived from an EMBL/GenBank/DDBJ whole genome shotgun (WGS) entry which is preliminary data.</text>
</comment>
<dbReference type="SUPFAM" id="SSF56954">
    <property type="entry name" value="Outer membrane efflux proteins (OEP)"/>
    <property type="match status" value="1"/>
</dbReference>
<comment type="similarity">
    <text evidence="2">Belongs to the outer membrane factor (OMF) (TC 1.B.17) family.</text>
</comment>
<dbReference type="EMBL" id="QOQW01000008">
    <property type="protein sequence ID" value="RCK80181.1"/>
    <property type="molecule type" value="Genomic_DNA"/>
</dbReference>
<dbReference type="AlphaFoldDB" id="A0A367ZS64"/>
<keyword evidence="4" id="KW-1134">Transmembrane beta strand</keyword>
<reference evidence="9 10" key="1">
    <citation type="submission" date="2018-05" db="EMBL/GenBank/DDBJ databases">
        <title>A metagenomic window into the 2 km-deep terrestrial subsurface aquifer revealed taxonomically and functionally diverse microbial community comprising novel uncultured bacterial lineages.</title>
        <authorList>
            <person name="Kadnikov V.V."/>
            <person name="Mardanov A.V."/>
            <person name="Beletsky A.V."/>
            <person name="Banks D."/>
            <person name="Pimenov N.V."/>
            <person name="Frank Y.A."/>
            <person name="Karnachuk O.V."/>
            <person name="Ravin N.V."/>
        </authorList>
    </citation>
    <scope>NUCLEOTIDE SEQUENCE [LARGE SCALE GENOMIC DNA]</scope>
    <source>
        <strain evidence="9">BY5</strain>
    </source>
</reference>